<protein>
    <submittedName>
        <fullName evidence="2">NADH dehydrogenase subunit 2</fullName>
    </submittedName>
</protein>
<proteinExistence type="predicted"/>
<reference evidence="2" key="1">
    <citation type="journal article" date="2012" name="Int. J. Parasitol.">
        <title>Mitochondrial gene order change in Schistosoma (Platyhelminthes: Digenea: Schistosomatidae).</title>
        <authorList>
            <person name="Webster B.L."/>
            <person name="Littlewood D.T.J."/>
        </authorList>
    </citation>
    <scope>NUCLEOTIDE SEQUENCE</scope>
</reference>
<feature type="transmembrane region" description="Helical" evidence="1">
    <location>
        <begin position="12"/>
        <end position="41"/>
    </location>
</feature>
<feature type="transmembrane region" description="Helical" evidence="1">
    <location>
        <begin position="172"/>
        <end position="195"/>
    </location>
</feature>
<dbReference type="AlphaFoldDB" id="H9CWE5"/>
<feature type="transmembrane region" description="Helical" evidence="1">
    <location>
        <begin position="108"/>
        <end position="128"/>
    </location>
</feature>
<organism evidence="2">
    <name type="scientific">Schistosoma turkestanicum</name>
    <dbReference type="NCBI Taxonomy" id="1163369"/>
    <lineage>
        <taxon>Eukaryota</taxon>
        <taxon>Metazoa</taxon>
        <taxon>Spiralia</taxon>
        <taxon>Lophotrochozoa</taxon>
        <taxon>Platyhelminthes</taxon>
        <taxon>Trematoda</taxon>
        <taxon>Digenea</taxon>
        <taxon>Strigeidida</taxon>
        <taxon>Schistosomatoidea</taxon>
        <taxon>Schistosomatidae</taxon>
        <taxon>Schistosoma</taxon>
    </lineage>
</organism>
<feature type="transmembrane region" description="Helical" evidence="1">
    <location>
        <begin position="207"/>
        <end position="226"/>
    </location>
</feature>
<feature type="transmembrane region" description="Helical" evidence="1">
    <location>
        <begin position="53"/>
        <end position="73"/>
    </location>
</feature>
<accession>H9CWE5</accession>
<keyword evidence="2" id="KW-0496">Mitochondrion</keyword>
<evidence type="ECO:0000256" key="1">
    <source>
        <dbReference type="SAM" id="Phobius"/>
    </source>
</evidence>
<feature type="transmembrane region" description="Helical" evidence="1">
    <location>
        <begin position="233"/>
        <end position="252"/>
    </location>
</feature>
<evidence type="ECO:0000313" key="2">
    <source>
        <dbReference type="EMBL" id="AFE02904.1"/>
    </source>
</evidence>
<feature type="transmembrane region" description="Helical" evidence="1">
    <location>
        <begin position="134"/>
        <end position="160"/>
    </location>
</feature>
<keyword evidence="1" id="KW-1133">Transmembrane helix</keyword>
<sequence length="278" mass="32708">MNLFINVLLVLVLSWFLLFSGDILIFWLLVELVSLCLIPCFFNTCSNINFEGVTSYILAVSVSSILILVGVVYAEFFYFFLLGFMIKFGIFPFFGWVYKVFVSSQSWLIVWLLSSVTKISMMYIFYFVSNLNGMLIGFVVLLSMIWLSILFWLVSHNWYVVWCHMMLSSSAILFYLMFFISFNDFVSMFIIYFFWSSRVMIYLSGSMSIYGYILWLVSFPFSLALCYKIYMGYLVLSLGLIISVSWFLYSLFEQLYLIKWLVSMKVPKVLWHSLAKVY</sequence>
<name>H9CWE5_9TREM</name>
<feature type="transmembrane region" description="Helical" evidence="1">
    <location>
        <begin position="79"/>
        <end position="101"/>
    </location>
</feature>
<dbReference type="EMBL" id="JQ408710">
    <property type="protein sequence ID" value="AFE02904.1"/>
    <property type="molecule type" value="Genomic_DNA"/>
</dbReference>
<keyword evidence="1" id="KW-0812">Transmembrane</keyword>
<gene>
    <name evidence="2" type="primary">ND2</name>
</gene>
<keyword evidence="1" id="KW-0472">Membrane</keyword>
<geneLocation type="mitochondrion" evidence="2"/>